<comment type="caution">
    <text evidence="2">The sequence shown here is derived from an EMBL/GenBank/DDBJ whole genome shotgun (WGS) entry which is preliminary data.</text>
</comment>
<dbReference type="Proteomes" id="UP001283361">
    <property type="component" value="Unassembled WGS sequence"/>
</dbReference>
<reference evidence="2" key="1">
    <citation type="journal article" date="2023" name="G3 (Bethesda)">
        <title>A reference genome for the long-term kleptoplast-retaining sea slug Elysia crispata morphotype clarki.</title>
        <authorList>
            <person name="Eastman K.E."/>
            <person name="Pendleton A.L."/>
            <person name="Shaikh M.A."/>
            <person name="Suttiyut T."/>
            <person name="Ogas R."/>
            <person name="Tomko P."/>
            <person name="Gavelis G."/>
            <person name="Widhalm J.R."/>
            <person name="Wisecaver J.H."/>
        </authorList>
    </citation>
    <scope>NUCLEOTIDE SEQUENCE</scope>
    <source>
        <strain evidence="2">ECLA1</strain>
    </source>
</reference>
<dbReference type="AlphaFoldDB" id="A0AAE0XED3"/>
<keyword evidence="1" id="KW-0812">Transmembrane</keyword>
<sequence length="92" mass="10341">MPPVIWAVIQVIGVPYVYTAQTTPATMLLVLVTWAVIQATLVPYVRWLPHGMEKLKTWMVTFKVTFLGLFSAAVAFITLAVVAISVFVYRRQ</sequence>
<keyword evidence="1" id="KW-0472">Membrane</keyword>
<dbReference type="EMBL" id="JAWDGP010008096">
    <property type="protein sequence ID" value="KAK3691273.1"/>
    <property type="molecule type" value="Genomic_DNA"/>
</dbReference>
<gene>
    <name evidence="2" type="ORF">RRG08_052257</name>
</gene>
<proteinExistence type="predicted"/>
<evidence type="ECO:0000313" key="2">
    <source>
        <dbReference type="EMBL" id="KAK3691273.1"/>
    </source>
</evidence>
<protein>
    <submittedName>
        <fullName evidence="2">Uncharacterized protein</fullName>
    </submittedName>
</protein>
<feature type="transmembrane region" description="Helical" evidence="1">
    <location>
        <begin position="25"/>
        <end position="45"/>
    </location>
</feature>
<accession>A0AAE0XED3</accession>
<evidence type="ECO:0000256" key="1">
    <source>
        <dbReference type="SAM" id="Phobius"/>
    </source>
</evidence>
<evidence type="ECO:0000313" key="3">
    <source>
        <dbReference type="Proteomes" id="UP001283361"/>
    </source>
</evidence>
<organism evidence="2 3">
    <name type="scientific">Elysia crispata</name>
    <name type="common">lettuce slug</name>
    <dbReference type="NCBI Taxonomy" id="231223"/>
    <lineage>
        <taxon>Eukaryota</taxon>
        <taxon>Metazoa</taxon>
        <taxon>Spiralia</taxon>
        <taxon>Lophotrochozoa</taxon>
        <taxon>Mollusca</taxon>
        <taxon>Gastropoda</taxon>
        <taxon>Heterobranchia</taxon>
        <taxon>Euthyneura</taxon>
        <taxon>Panpulmonata</taxon>
        <taxon>Sacoglossa</taxon>
        <taxon>Placobranchoidea</taxon>
        <taxon>Plakobranchidae</taxon>
        <taxon>Elysia</taxon>
    </lineage>
</organism>
<keyword evidence="3" id="KW-1185">Reference proteome</keyword>
<keyword evidence="1" id="KW-1133">Transmembrane helix</keyword>
<feature type="transmembrane region" description="Helical" evidence="1">
    <location>
        <begin position="66"/>
        <end position="89"/>
    </location>
</feature>
<name>A0AAE0XED3_9GAST</name>